<evidence type="ECO:0000313" key="3">
    <source>
        <dbReference type="Proteomes" id="UP001372834"/>
    </source>
</evidence>
<gene>
    <name evidence="2" type="ORF">RUM43_012219</name>
</gene>
<proteinExistence type="predicted"/>
<evidence type="ECO:0000256" key="1">
    <source>
        <dbReference type="SAM" id="MobiDB-lite"/>
    </source>
</evidence>
<dbReference type="AlphaFoldDB" id="A0AAN8P6S0"/>
<protein>
    <submittedName>
        <fullName evidence="2">Uncharacterized protein</fullName>
    </submittedName>
</protein>
<dbReference type="InterPro" id="IPR036034">
    <property type="entry name" value="PDZ_sf"/>
</dbReference>
<reference evidence="2 3" key="1">
    <citation type="submission" date="2023-10" db="EMBL/GenBank/DDBJ databases">
        <title>Genomes of two closely related lineages of the louse Polyplax serrata with different host specificities.</title>
        <authorList>
            <person name="Martinu J."/>
            <person name="Tarabai H."/>
            <person name="Stefka J."/>
            <person name="Hypsa V."/>
        </authorList>
    </citation>
    <scope>NUCLEOTIDE SEQUENCE [LARGE SCALE GENOMIC DNA]</scope>
    <source>
        <strain evidence="2">HR10_N</strain>
    </source>
</reference>
<dbReference type="EMBL" id="JAWJWE010000040">
    <property type="protein sequence ID" value="KAK6619462.1"/>
    <property type="molecule type" value="Genomic_DNA"/>
</dbReference>
<name>A0AAN8P6S0_POLSC</name>
<dbReference type="Gene3D" id="2.30.42.10">
    <property type="match status" value="1"/>
</dbReference>
<accession>A0AAN8P6S0</accession>
<sequence length="165" mass="17715">MDLNSLNSNQTCQCSSSGSTASVTSSSSRSSNGIPEKQGLRTIHLRRELGIYLEGNGKTGNKLVPNVKPNSFGFSFRGGREFGTGFFVSAVEKDSEAQYKGLKASGGRWVAISPFVKECSSEIVPLRYSPRSHFLQTRQSDASGGDVELAESQLARAGSIDQIDD</sequence>
<evidence type="ECO:0000313" key="2">
    <source>
        <dbReference type="EMBL" id="KAK6619462.1"/>
    </source>
</evidence>
<comment type="caution">
    <text evidence="2">The sequence shown here is derived from an EMBL/GenBank/DDBJ whole genome shotgun (WGS) entry which is preliminary data.</text>
</comment>
<organism evidence="2 3">
    <name type="scientific">Polyplax serrata</name>
    <name type="common">Common mouse louse</name>
    <dbReference type="NCBI Taxonomy" id="468196"/>
    <lineage>
        <taxon>Eukaryota</taxon>
        <taxon>Metazoa</taxon>
        <taxon>Ecdysozoa</taxon>
        <taxon>Arthropoda</taxon>
        <taxon>Hexapoda</taxon>
        <taxon>Insecta</taxon>
        <taxon>Pterygota</taxon>
        <taxon>Neoptera</taxon>
        <taxon>Paraneoptera</taxon>
        <taxon>Psocodea</taxon>
        <taxon>Troctomorpha</taxon>
        <taxon>Phthiraptera</taxon>
        <taxon>Anoplura</taxon>
        <taxon>Polyplacidae</taxon>
        <taxon>Polyplax</taxon>
    </lineage>
</organism>
<dbReference type="SUPFAM" id="SSF50156">
    <property type="entry name" value="PDZ domain-like"/>
    <property type="match status" value="1"/>
</dbReference>
<feature type="compositionally biased region" description="Low complexity" evidence="1">
    <location>
        <begin position="1"/>
        <end position="32"/>
    </location>
</feature>
<dbReference type="Proteomes" id="UP001372834">
    <property type="component" value="Unassembled WGS sequence"/>
</dbReference>
<feature type="region of interest" description="Disordered" evidence="1">
    <location>
        <begin position="1"/>
        <end position="39"/>
    </location>
</feature>